<dbReference type="EMBL" id="DXHX01000134">
    <property type="protein sequence ID" value="HIV75349.1"/>
    <property type="molecule type" value="Genomic_DNA"/>
</dbReference>
<reference evidence="5" key="2">
    <citation type="submission" date="2021-04" db="EMBL/GenBank/DDBJ databases">
        <authorList>
            <person name="Gilroy R."/>
        </authorList>
    </citation>
    <scope>NUCLEOTIDE SEQUENCE</scope>
    <source>
        <strain evidence="5">CHK169-2315</strain>
    </source>
</reference>
<protein>
    <submittedName>
        <fullName evidence="5">HAD-IB family hydrolase</fullName>
    </submittedName>
</protein>
<dbReference type="PANTHER" id="PTHR43344:SF13">
    <property type="entry name" value="PHOSPHATASE RV3661-RELATED"/>
    <property type="match status" value="1"/>
</dbReference>
<evidence type="ECO:0000256" key="3">
    <source>
        <dbReference type="ARBA" id="ARBA00022801"/>
    </source>
</evidence>
<dbReference type="NCBIfam" id="TIGR01488">
    <property type="entry name" value="HAD-SF-IB"/>
    <property type="match status" value="1"/>
</dbReference>
<proteinExistence type="inferred from homology"/>
<dbReference type="GO" id="GO:0046872">
    <property type="term" value="F:metal ion binding"/>
    <property type="evidence" value="ECO:0007669"/>
    <property type="project" value="UniProtKB-KW"/>
</dbReference>
<comment type="caution">
    <text evidence="5">The sequence shown here is derived from an EMBL/GenBank/DDBJ whole genome shotgun (WGS) entry which is preliminary data.</text>
</comment>
<organism evidence="5 6">
    <name type="scientific">Candidatus Pseudogracilibacillus intestinigallinarum</name>
    <dbReference type="NCBI Taxonomy" id="2838742"/>
    <lineage>
        <taxon>Bacteria</taxon>
        <taxon>Bacillati</taxon>
        <taxon>Bacillota</taxon>
        <taxon>Bacilli</taxon>
        <taxon>Bacillales</taxon>
        <taxon>Bacillaceae</taxon>
        <taxon>Pseudogracilibacillus</taxon>
    </lineage>
</organism>
<dbReference type="GO" id="GO:0016787">
    <property type="term" value="F:hydrolase activity"/>
    <property type="evidence" value="ECO:0007669"/>
    <property type="project" value="UniProtKB-KW"/>
</dbReference>
<evidence type="ECO:0000313" key="6">
    <source>
        <dbReference type="Proteomes" id="UP000823937"/>
    </source>
</evidence>
<dbReference type="PANTHER" id="PTHR43344">
    <property type="entry name" value="PHOSPHOSERINE PHOSPHATASE"/>
    <property type="match status" value="1"/>
</dbReference>
<dbReference type="Gene3D" id="1.20.1440.100">
    <property type="entry name" value="SG protein - dephosphorylation function"/>
    <property type="match status" value="1"/>
</dbReference>
<dbReference type="InterPro" id="IPR023214">
    <property type="entry name" value="HAD_sf"/>
</dbReference>
<evidence type="ECO:0000256" key="4">
    <source>
        <dbReference type="ARBA" id="ARBA00022842"/>
    </source>
</evidence>
<dbReference type="AlphaFoldDB" id="A0A9D1PPV9"/>
<dbReference type="Proteomes" id="UP000823937">
    <property type="component" value="Unassembled WGS sequence"/>
</dbReference>
<evidence type="ECO:0000256" key="2">
    <source>
        <dbReference type="ARBA" id="ARBA00022723"/>
    </source>
</evidence>
<dbReference type="NCBIfam" id="TIGR01490">
    <property type="entry name" value="HAD-SF-IB-hyp1"/>
    <property type="match status" value="1"/>
</dbReference>
<name>A0A9D1PPV9_9BACI</name>
<dbReference type="InterPro" id="IPR036412">
    <property type="entry name" value="HAD-like_sf"/>
</dbReference>
<accession>A0A9D1PPV9</accession>
<comment type="similarity">
    <text evidence="1">Belongs to the HAD-like hydrolase superfamily. SerB family.</text>
</comment>
<reference evidence="5" key="1">
    <citation type="journal article" date="2021" name="PeerJ">
        <title>Extensive microbial diversity within the chicken gut microbiome revealed by metagenomics and culture.</title>
        <authorList>
            <person name="Gilroy R."/>
            <person name="Ravi A."/>
            <person name="Getino M."/>
            <person name="Pursley I."/>
            <person name="Horton D.L."/>
            <person name="Alikhan N.F."/>
            <person name="Baker D."/>
            <person name="Gharbi K."/>
            <person name="Hall N."/>
            <person name="Watson M."/>
            <person name="Adriaenssens E.M."/>
            <person name="Foster-Nyarko E."/>
            <person name="Jarju S."/>
            <person name="Secka A."/>
            <person name="Antonio M."/>
            <person name="Oren A."/>
            <person name="Chaudhuri R.R."/>
            <person name="La Ragione R."/>
            <person name="Hildebrand F."/>
            <person name="Pallen M.J."/>
        </authorList>
    </citation>
    <scope>NUCLEOTIDE SEQUENCE</scope>
    <source>
        <strain evidence="5">CHK169-2315</strain>
    </source>
</reference>
<keyword evidence="4" id="KW-0460">Magnesium</keyword>
<dbReference type="SUPFAM" id="SSF56784">
    <property type="entry name" value="HAD-like"/>
    <property type="match status" value="1"/>
</dbReference>
<keyword evidence="3 5" id="KW-0378">Hydrolase</keyword>
<dbReference type="InterPro" id="IPR006385">
    <property type="entry name" value="HAD_hydro_SerB1"/>
</dbReference>
<keyword evidence="2" id="KW-0479">Metal-binding</keyword>
<dbReference type="Gene3D" id="3.40.50.1000">
    <property type="entry name" value="HAD superfamily/HAD-like"/>
    <property type="match status" value="1"/>
</dbReference>
<sequence length="220" mass="25397">MNIAIFDFDGTLYKKETFPLLMKHLKYHPIYKKRYRSFFAAVLLPYLAYKCKLYKEEKMKYNMMQSYVHAFKGLTIEEVNHFFKTLAEKMIPDINTTVKGRLEQHAKDGMEIYIVSGAFTPLIEYVTKDLPVSHIIATNIPFKNGVYHSTEPITHVQGITKCQLIKKALKGKQVQWSDSISYADSYSDIPILELVGKPICVHPDDALQIVAKQKGWEILD</sequence>
<dbReference type="Pfam" id="PF12710">
    <property type="entry name" value="HAD"/>
    <property type="match status" value="1"/>
</dbReference>
<gene>
    <name evidence="5" type="ORF">H9895_09745</name>
</gene>
<dbReference type="InterPro" id="IPR050582">
    <property type="entry name" value="HAD-like_SerB"/>
</dbReference>
<evidence type="ECO:0000313" key="5">
    <source>
        <dbReference type="EMBL" id="HIV75349.1"/>
    </source>
</evidence>
<evidence type="ECO:0000256" key="1">
    <source>
        <dbReference type="ARBA" id="ARBA00009184"/>
    </source>
</evidence>